<name>A0ABN5ISB4_9CAUL</name>
<sequence>MIKRTLIAAGAVLAVAAPALAQTSAPSGMTLEQFQAKNADKMFDRLDANKDDKISPEEFAAFRESNAKADAQATKAGKRGKRMFARFDKDKDGSLSRAEAGDVLAMRFKRMDANNDGILTMEELQAKSGKAKVGV</sequence>
<gene>
    <name evidence="3" type="ORF">B7G68_05225</name>
</gene>
<dbReference type="InterPro" id="IPR002048">
    <property type="entry name" value="EF_hand_dom"/>
</dbReference>
<dbReference type="PROSITE" id="PS00018">
    <property type="entry name" value="EF_HAND_1"/>
    <property type="match status" value="2"/>
</dbReference>
<dbReference type="EMBL" id="CP027850">
    <property type="protein sequence ID" value="AVQ01311.1"/>
    <property type="molecule type" value="Genomic_DNA"/>
</dbReference>
<evidence type="ECO:0000256" key="1">
    <source>
        <dbReference type="SAM" id="SignalP"/>
    </source>
</evidence>
<dbReference type="InterPro" id="IPR011992">
    <property type="entry name" value="EF-hand-dom_pair"/>
</dbReference>
<protein>
    <recommendedName>
        <fullName evidence="2">EF-hand domain-containing protein</fullName>
    </recommendedName>
</protein>
<dbReference type="Pfam" id="PF13499">
    <property type="entry name" value="EF-hand_7"/>
    <property type="match status" value="1"/>
</dbReference>
<dbReference type="RefSeq" id="WP_013078190.1">
    <property type="nucleotide sequence ID" value="NZ_CP027850.1"/>
</dbReference>
<dbReference type="Gene3D" id="1.10.238.10">
    <property type="entry name" value="EF-hand"/>
    <property type="match status" value="2"/>
</dbReference>
<dbReference type="SMART" id="SM00054">
    <property type="entry name" value="EFh"/>
    <property type="match status" value="3"/>
</dbReference>
<evidence type="ECO:0000313" key="3">
    <source>
        <dbReference type="EMBL" id="AVQ01311.1"/>
    </source>
</evidence>
<keyword evidence="4" id="KW-1185">Reference proteome</keyword>
<feature type="signal peptide" evidence="1">
    <location>
        <begin position="1"/>
        <end position="21"/>
    </location>
</feature>
<feature type="domain" description="EF-hand" evidence="2">
    <location>
        <begin position="75"/>
        <end position="110"/>
    </location>
</feature>
<dbReference type="SUPFAM" id="SSF47473">
    <property type="entry name" value="EF-hand"/>
    <property type="match status" value="1"/>
</dbReference>
<organism evidence="3 4">
    <name type="scientific">Caulobacter segnis</name>
    <dbReference type="NCBI Taxonomy" id="88688"/>
    <lineage>
        <taxon>Bacteria</taxon>
        <taxon>Pseudomonadati</taxon>
        <taxon>Pseudomonadota</taxon>
        <taxon>Alphaproteobacteria</taxon>
        <taxon>Caulobacterales</taxon>
        <taxon>Caulobacteraceae</taxon>
        <taxon>Caulobacter</taxon>
    </lineage>
</organism>
<keyword evidence="1" id="KW-0732">Signal</keyword>
<feature type="domain" description="EF-hand" evidence="2">
    <location>
        <begin position="34"/>
        <end position="69"/>
    </location>
</feature>
<dbReference type="InterPro" id="IPR018247">
    <property type="entry name" value="EF_Hand_1_Ca_BS"/>
</dbReference>
<feature type="chain" id="PRO_5046022460" description="EF-hand domain-containing protein" evidence="1">
    <location>
        <begin position="22"/>
        <end position="135"/>
    </location>
</feature>
<dbReference type="PROSITE" id="PS50222">
    <property type="entry name" value="EF_HAND_2"/>
    <property type="match status" value="2"/>
</dbReference>
<evidence type="ECO:0000313" key="4">
    <source>
        <dbReference type="Proteomes" id="UP000240527"/>
    </source>
</evidence>
<proteinExistence type="predicted"/>
<accession>A0ABN5ISB4</accession>
<reference evidence="3 4" key="1">
    <citation type="journal article" date="2015" name="Biotechnol. Bioeng.">
        <title>Genome sequence and phenotypic characterization of Caulobacter segnis.</title>
        <authorList>
            <person name="Patel S."/>
            <person name="Fletcher B."/>
            <person name="Scott D.C."/>
            <person name="Ely B."/>
        </authorList>
    </citation>
    <scope>NUCLEOTIDE SEQUENCE [LARGE SCALE GENOMIC DNA]</scope>
    <source>
        <strain evidence="3 4">TK0059</strain>
    </source>
</reference>
<dbReference type="Proteomes" id="UP000240527">
    <property type="component" value="Chromosome"/>
</dbReference>
<evidence type="ECO:0000259" key="2">
    <source>
        <dbReference type="PROSITE" id="PS50222"/>
    </source>
</evidence>
<dbReference type="Pfam" id="PF13202">
    <property type="entry name" value="EF-hand_5"/>
    <property type="match status" value="1"/>
</dbReference>